<dbReference type="RefSeq" id="WP_330481703.1">
    <property type="nucleotide sequence ID" value="NZ_JAZBJZ010000002.1"/>
</dbReference>
<proteinExistence type="predicted"/>
<keyword evidence="3" id="KW-1185">Reference proteome</keyword>
<keyword evidence="1" id="KW-0732">Signal</keyword>
<comment type="caution">
    <text evidence="2">The sequence shown here is derived from an EMBL/GenBank/DDBJ whole genome shotgun (WGS) entry which is preliminary data.</text>
</comment>
<evidence type="ECO:0000256" key="1">
    <source>
        <dbReference type="SAM" id="SignalP"/>
    </source>
</evidence>
<sequence length="361" mass="37885">MKFLIKSGLSLTFVGLVSIGGALEAHAQSALNQNGNRVNNSKPSDRVTPRVIPVVSPTIKLNISKSAVPDLEAGQEVNPANENYVDPNSRKLGDAQQFLAQTKSPTLEEANRLRQELTIPPLDPDVQLGTPVYFPSSSPGGIPSGFGANLGDVYLGLFGSTAGKARDYVDASFAIGTGVGDSRKAVGLEATYNLTSFRNFASNGTFDLKLHRMVFESDRLQVAAAIGWTNFANYGSNAGGTPSSVYGVVTSAFLLRPEDPKYNFPVTVSVGVGGGVYRPESLQNTSGGVGVFGSVGVQVHPQVALSTGWTGQGLNVGLSFVPSPSIPLNINAIYSDIGNSSTAGSQFILGLTYGFNFSPRF</sequence>
<organism evidence="2 3">
    <name type="scientific">Tumidithrix elongata BACA0141</name>
    <dbReference type="NCBI Taxonomy" id="2716417"/>
    <lineage>
        <taxon>Bacteria</taxon>
        <taxon>Bacillati</taxon>
        <taxon>Cyanobacteriota</taxon>
        <taxon>Cyanophyceae</taxon>
        <taxon>Pseudanabaenales</taxon>
        <taxon>Pseudanabaenaceae</taxon>
        <taxon>Tumidithrix</taxon>
        <taxon>Tumidithrix elongata</taxon>
    </lineage>
</organism>
<protein>
    <recommendedName>
        <fullName evidence="4">Outer membrane protein beta-barrel domain-containing protein</fullName>
    </recommendedName>
</protein>
<evidence type="ECO:0000313" key="3">
    <source>
        <dbReference type="Proteomes" id="UP001333818"/>
    </source>
</evidence>
<dbReference type="Proteomes" id="UP001333818">
    <property type="component" value="Unassembled WGS sequence"/>
</dbReference>
<dbReference type="AlphaFoldDB" id="A0AAW9PVT6"/>
<accession>A0AAW9PVT6</accession>
<gene>
    <name evidence="2" type="ORF">V2H45_00840</name>
</gene>
<feature type="chain" id="PRO_5043835814" description="Outer membrane protein beta-barrel domain-containing protein" evidence="1">
    <location>
        <begin position="28"/>
        <end position="361"/>
    </location>
</feature>
<name>A0AAW9PVT6_9CYAN</name>
<reference evidence="2" key="1">
    <citation type="submission" date="2024-01" db="EMBL/GenBank/DDBJ databases">
        <title>Bank of Algae and Cyanobacteria of the Azores (BACA) strain genomes.</title>
        <authorList>
            <person name="Luz R."/>
            <person name="Cordeiro R."/>
            <person name="Fonseca A."/>
            <person name="Goncalves V."/>
        </authorList>
    </citation>
    <scope>NUCLEOTIDE SEQUENCE</scope>
    <source>
        <strain evidence="2">BACA0141</strain>
    </source>
</reference>
<feature type="signal peptide" evidence="1">
    <location>
        <begin position="1"/>
        <end position="27"/>
    </location>
</feature>
<evidence type="ECO:0000313" key="2">
    <source>
        <dbReference type="EMBL" id="MEE3715285.1"/>
    </source>
</evidence>
<evidence type="ECO:0008006" key="4">
    <source>
        <dbReference type="Google" id="ProtNLM"/>
    </source>
</evidence>
<dbReference type="EMBL" id="JAZBJZ010000002">
    <property type="protein sequence ID" value="MEE3715285.1"/>
    <property type="molecule type" value="Genomic_DNA"/>
</dbReference>